<keyword evidence="2" id="KW-0378">Hydrolase</keyword>
<dbReference type="EMBL" id="JYIK01000592">
    <property type="protein sequence ID" value="KWX10185.1"/>
    <property type="molecule type" value="Genomic_DNA"/>
</dbReference>
<dbReference type="PROSITE" id="PS51192">
    <property type="entry name" value="HELICASE_ATP_BIND_1"/>
    <property type="match status" value="1"/>
</dbReference>
<dbReference type="GO" id="GO:0003677">
    <property type="term" value="F:DNA binding"/>
    <property type="evidence" value="ECO:0007669"/>
    <property type="project" value="TreeGrafter"/>
</dbReference>
<dbReference type="Pfam" id="PF00270">
    <property type="entry name" value="DEAD"/>
    <property type="match status" value="1"/>
</dbReference>
<evidence type="ECO:0000259" key="1">
    <source>
        <dbReference type="PROSITE" id="PS51192"/>
    </source>
</evidence>
<name>A0A132NJI5_9ACTN</name>
<dbReference type="SMART" id="SM00487">
    <property type="entry name" value="DEXDc"/>
    <property type="match status" value="1"/>
</dbReference>
<evidence type="ECO:0000313" key="3">
    <source>
        <dbReference type="Proteomes" id="UP000070598"/>
    </source>
</evidence>
<feature type="non-terminal residue" evidence="2">
    <location>
        <position position="341"/>
    </location>
</feature>
<keyword evidence="2" id="KW-0347">Helicase</keyword>
<dbReference type="GO" id="GO:0004386">
    <property type="term" value="F:helicase activity"/>
    <property type="evidence" value="ECO:0007669"/>
    <property type="project" value="UniProtKB-KW"/>
</dbReference>
<evidence type="ECO:0000313" key="2">
    <source>
        <dbReference type="EMBL" id="KWX10185.1"/>
    </source>
</evidence>
<dbReference type="InterPro" id="IPR052511">
    <property type="entry name" value="ATP-dep_Helicase"/>
</dbReference>
<organism evidence="2 3">
    <name type="scientific">Carbonactinospora thermoautotrophica</name>
    <dbReference type="NCBI Taxonomy" id="1469144"/>
    <lineage>
        <taxon>Bacteria</taxon>
        <taxon>Bacillati</taxon>
        <taxon>Actinomycetota</taxon>
        <taxon>Actinomycetes</taxon>
        <taxon>Kitasatosporales</taxon>
        <taxon>Carbonactinosporaceae</taxon>
        <taxon>Carbonactinospora</taxon>
    </lineage>
</organism>
<dbReference type="CDD" id="cd17923">
    <property type="entry name" value="DEXHc_Hrq1-like"/>
    <property type="match status" value="1"/>
</dbReference>
<feature type="domain" description="Helicase ATP-binding" evidence="1">
    <location>
        <begin position="101"/>
        <end position="271"/>
    </location>
</feature>
<dbReference type="InterPro" id="IPR027417">
    <property type="entry name" value="P-loop_NTPase"/>
</dbReference>
<dbReference type="Gene3D" id="3.40.50.300">
    <property type="entry name" value="P-loop containing nucleotide triphosphate hydrolases"/>
    <property type="match status" value="1"/>
</dbReference>
<dbReference type="PANTHER" id="PTHR47962:SF5">
    <property type="entry name" value="ATP-DEPENDENT HELICASE LHR-RELATED"/>
    <property type="match status" value="1"/>
</dbReference>
<dbReference type="InterPro" id="IPR011545">
    <property type="entry name" value="DEAD/DEAH_box_helicase_dom"/>
</dbReference>
<protein>
    <submittedName>
        <fullName evidence="2">DEAD/DEAH box helicase</fullName>
    </submittedName>
</protein>
<dbReference type="GO" id="GO:0016887">
    <property type="term" value="F:ATP hydrolysis activity"/>
    <property type="evidence" value="ECO:0007669"/>
    <property type="project" value="TreeGrafter"/>
</dbReference>
<keyword evidence="2" id="KW-0547">Nucleotide-binding</keyword>
<dbReference type="SUPFAM" id="SSF52540">
    <property type="entry name" value="P-loop containing nucleoside triphosphate hydrolases"/>
    <property type="match status" value="1"/>
</dbReference>
<dbReference type="InterPro" id="IPR014001">
    <property type="entry name" value="Helicase_ATP-bd"/>
</dbReference>
<dbReference type="RefSeq" id="WP_158013423.1">
    <property type="nucleotide sequence ID" value="NZ_JYIK01000592.1"/>
</dbReference>
<dbReference type="AlphaFoldDB" id="A0A132NJI5"/>
<sequence>MDVFEVHERLVSDYAEFTASLVAVRDARIAEHLADEWRRRTRWPDPWLSLNPRFATGGSVEELVAEGLLHPECARIFRVKRDPDDPGARPIVLHRHQREAVVAAREGDSYVLTTGTGSGKSLTYIVPIVDSVLRDPEPGRIKAIVVYPMNALANSQHHELTRFLCWGFPGGRGPVSFARYTGQESESDRDRILKERPDILLTNYVMLEYLLTRPHEREVLLAAARGLRFLVLDELHTYRGRQGADVALLVRRLRDACAAPTLQCVGTSATMATARTFAETQETVADVATRLFGVPVAPQRVIGETLVRATARQDPEPEALRTAIGDAHRTGRSYAELAADP</sequence>
<reference evidence="3" key="1">
    <citation type="submission" date="2015-02" db="EMBL/GenBank/DDBJ databases">
        <title>Physiological reanalysis, assessment of diazotrophy, and genome sequences of multiple isolates of Streptomyces thermoautotrophicus.</title>
        <authorList>
            <person name="MacKellar D.C."/>
            <person name="Lieber L."/>
            <person name="Norman J."/>
            <person name="Bolger A."/>
            <person name="Tobin C."/>
            <person name="Murray J.W."/>
            <person name="Friesen M."/>
            <person name="Prell J."/>
        </authorList>
    </citation>
    <scope>NUCLEOTIDE SEQUENCE [LARGE SCALE GENOMIC DNA]</scope>
    <source>
        <strain evidence="3">UBT1</strain>
    </source>
</reference>
<keyword evidence="2" id="KW-0067">ATP-binding</keyword>
<dbReference type="GO" id="GO:0005524">
    <property type="term" value="F:ATP binding"/>
    <property type="evidence" value="ECO:0007669"/>
    <property type="project" value="InterPro"/>
</dbReference>
<gene>
    <name evidence="2" type="ORF">TR74_05165</name>
</gene>
<dbReference type="PANTHER" id="PTHR47962">
    <property type="entry name" value="ATP-DEPENDENT HELICASE LHR-RELATED-RELATED"/>
    <property type="match status" value="1"/>
</dbReference>
<dbReference type="PATRIC" id="fig|1469144.9.peg.4543"/>
<proteinExistence type="predicted"/>
<comment type="caution">
    <text evidence="2">The sequence shown here is derived from an EMBL/GenBank/DDBJ whole genome shotgun (WGS) entry which is preliminary data.</text>
</comment>
<accession>A0A132NJI5</accession>
<dbReference type="Proteomes" id="UP000070598">
    <property type="component" value="Unassembled WGS sequence"/>
</dbReference>